<dbReference type="GO" id="GO:0046327">
    <property type="term" value="P:glycerol biosynthetic process from pyruvate"/>
    <property type="evidence" value="ECO:0007669"/>
    <property type="project" value="TreeGrafter"/>
</dbReference>
<dbReference type="GO" id="GO:0042594">
    <property type="term" value="P:response to starvation"/>
    <property type="evidence" value="ECO:0007669"/>
    <property type="project" value="TreeGrafter"/>
</dbReference>
<reference evidence="3" key="1">
    <citation type="journal article" date="2015" name="Nat. Genet.">
        <title>The genome and transcriptome of the zoonotic hookworm Ancylostoma ceylanicum identify infection-specific gene families.</title>
        <authorList>
            <person name="Schwarz E.M."/>
            <person name="Hu Y."/>
            <person name="Antoshechkin I."/>
            <person name="Miller M.M."/>
            <person name="Sternberg P.W."/>
            <person name="Aroian R.V."/>
        </authorList>
    </citation>
    <scope>NUCLEOTIDE SEQUENCE</scope>
    <source>
        <strain evidence="3">HY135</strain>
    </source>
</reference>
<keyword evidence="3" id="KW-1185">Reference proteome</keyword>
<dbReference type="InterPro" id="IPR013035">
    <property type="entry name" value="PEP_carboxykinase_C"/>
</dbReference>
<organism evidence="2 3">
    <name type="scientific">Ancylostoma ceylanicum</name>
    <dbReference type="NCBI Taxonomy" id="53326"/>
    <lineage>
        <taxon>Eukaryota</taxon>
        <taxon>Metazoa</taxon>
        <taxon>Ecdysozoa</taxon>
        <taxon>Nematoda</taxon>
        <taxon>Chromadorea</taxon>
        <taxon>Rhabditida</taxon>
        <taxon>Rhabditina</taxon>
        <taxon>Rhabditomorpha</taxon>
        <taxon>Strongyloidea</taxon>
        <taxon>Ancylostomatidae</taxon>
        <taxon>Ancylostomatinae</taxon>
        <taxon>Ancylostoma</taxon>
    </lineage>
</organism>
<dbReference type="Pfam" id="PF00821">
    <property type="entry name" value="PEPCK_GTP"/>
    <property type="match status" value="1"/>
</dbReference>
<evidence type="ECO:0000313" key="2">
    <source>
        <dbReference type="EMBL" id="EYB86340.1"/>
    </source>
</evidence>
<dbReference type="OrthoDB" id="10054927at2759"/>
<proteinExistence type="predicted"/>
<dbReference type="EMBL" id="JARK01001617">
    <property type="protein sequence ID" value="EYB86340.1"/>
    <property type="molecule type" value="Genomic_DNA"/>
</dbReference>
<protein>
    <recommendedName>
        <fullName evidence="1">Phosphoenolpyruvate carboxykinase C-terminal P-loop domain-containing protein</fullName>
    </recommendedName>
</protein>
<dbReference type="GO" id="GO:0030145">
    <property type="term" value="F:manganese ion binding"/>
    <property type="evidence" value="ECO:0007669"/>
    <property type="project" value="TreeGrafter"/>
</dbReference>
<dbReference type="InterPro" id="IPR008209">
    <property type="entry name" value="PEP_carboxykinase_GTP"/>
</dbReference>
<accession>A0A016S6N4</accession>
<dbReference type="GO" id="GO:0006107">
    <property type="term" value="P:oxaloacetate metabolic process"/>
    <property type="evidence" value="ECO:0007669"/>
    <property type="project" value="TreeGrafter"/>
</dbReference>
<dbReference type="GO" id="GO:0071333">
    <property type="term" value="P:cellular response to glucose stimulus"/>
    <property type="evidence" value="ECO:0007669"/>
    <property type="project" value="TreeGrafter"/>
</dbReference>
<evidence type="ECO:0000313" key="3">
    <source>
        <dbReference type="Proteomes" id="UP000024635"/>
    </source>
</evidence>
<gene>
    <name evidence="2" type="primary">Acey_s0281.g1263</name>
    <name evidence="2" type="ORF">Y032_0281g1263</name>
</gene>
<dbReference type="GO" id="GO:0004613">
    <property type="term" value="F:phosphoenolpyruvate carboxykinase (GTP) activity"/>
    <property type="evidence" value="ECO:0007669"/>
    <property type="project" value="TreeGrafter"/>
</dbReference>
<dbReference type="GO" id="GO:0033993">
    <property type="term" value="P:response to lipid"/>
    <property type="evidence" value="ECO:0007669"/>
    <property type="project" value="TreeGrafter"/>
</dbReference>
<dbReference type="SUPFAM" id="SSF53795">
    <property type="entry name" value="PEP carboxykinase-like"/>
    <property type="match status" value="1"/>
</dbReference>
<dbReference type="GO" id="GO:0005525">
    <property type="term" value="F:GTP binding"/>
    <property type="evidence" value="ECO:0007669"/>
    <property type="project" value="InterPro"/>
</dbReference>
<dbReference type="GO" id="GO:0019543">
    <property type="term" value="P:propionate catabolic process"/>
    <property type="evidence" value="ECO:0007669"/>
    <property type="project" value="TreeGrafter"/>
</dbReference>
<dbReference type="InterPro" id="IPR035077">
    <property type="entry name" value="PEP_carboxykinase_GTP_C"/>
</dbReference>
<dbReference type="Gene3D" id="3.90.228.20">
    <property type="match status" value="1"/>
</dbReference>
<dbReference type="STRING" id="53326.A0A016S6N4"/>
<name>A0A016S6N4_9BILA</name>
<dbReference type="Proteomes" id="UP000024635">
    <property type="component" value="Unassembled WGS sequence"/>
</dbReference>
<evidence type="ECO:0000259" key="1">
    <source>
        <dbReference type="Pfam" id="PF00821"/>
    </source>
</evidence>
<sequence length="111" mass="13357">MRKIPKLRRNQILGSSLVNDPLCMRTSMSFSFPHLIKQWLDIKQNTREVPKIFMVNWYQEDKNGKTIWPGFGENIRLLEWIFKSYKIIQKFLACVQVLQERYALDNDHEKL</sequence>
<feature type="domain" description="Phosphoenolpyruvate carboxykinase C-terminal P-loop" evidence="1">
    <location>
        <begin position="17"/>
        <end position="86"/>
    </location>
</feature>
<dbReference type="PANTHER" id="PTHR11561:SF16">
    <property type="entry name" value="PHOSPHOENOLPYRUVATE CARBOXYKINASE (GTP)"/>
    <property type="match status" value="1"/>
</dbReference>
<dbReference type="AlphaFoldDB" id="A0A016S6N4"/>
<dbReference type="GO" id="GO:0005829">
    <property type="term" value="C:cytosol"/>
    <property type="evidence" value="ECO:0007669"/>
    <property type="project" value="TreeGrafter"/>
</dbReference>
<dbReference type="GO" id="GO:0006094">
    <property type="term" value="P:gluconeogenesis"/>
    <property type="evidence" value="ECO:0007669"/>
    <property type="project" value="InterPro"/>
</dbReference>
<dbReference type="PANTHER" id="PTHR11561">
    <property type="entry name" value="PHOSPHOENOLPYRUVATE CARBOXYKINASE"/>
    <property type="match status" value="1"/>
</dbReference>
<comment type="caution">
    <text evidence="2">The sequence shown here is derived from an EMBL/GenBank/DDBJ whole genome shotgun (WGS) entry which is preliminary data.</text>
</comment>